<feature type="region of interest" description="Disordered" evidence="1">
    <location>
        <begin position="1"/>
        <end position="27"/>
    </location>
</feature>
<gene>
    <name evidence="3" type="ORF">ACFFGG_15945</name>
</gene>
<dbReference type="PROSITE" id="PS51186">
    <property type="entry name" value="GNAT"/>
    <property type="match status" value="1"/>
</dbReference>
<dbReference type="EC" id="2.3.-.-" evidence="3"/>
<dbReference type="EMBL" id="JBHLTN010000034">
    <property type="protein sequence ID" value="MFC0594044.1"/>
    <property type="molecule type" value="Genomic_DNA"/>
</dbReference>
<dbReference type="InterPro" id="IPR000182">
    <property type="entry name" value="GNAT_dom"/>
</dbReference>
<comment type="caution">
    <text evidence="3">The sequence shown here is derived from an EMBL/GenBank/DDBJ whole genome shotgun (WGS) entry which is preliminary data.</text>
</comment>
<accession>A0ABV6PW27</accession>
<dbReference type="Proteomes" id="UP001589834">
    <property type="component" value="Unassembled WGS sequence"/>
</dbReference>
<feature type="domain" description="N-acetyltransferase" evidence="2">
    <location>
        <begin position="36"/>
        <end position="200"/>
    </location>
</feature>
<dbReference type="SUPFAM" id="SSF55729">
    <property type="entry name" value="Acyl-CoA N-acyltransferases (Nat)"/>
    <property type="match status" value="1"/>
</dbReference>
<evidence type="ECO:0000259" key="2">
    <source>
        <dbReference type="PROSITE" id="PS51186"/>
    </source>
</evidence>
<proteinExistence type="predicted"/>
<name>A0ABV6PW27_9BURK</name>
<evidence type="ECO:0000313" key="3">
    <source>
        <dbReference type="EMBL" id="MFC0594044.1"/>
    </source>
</evidence>
<dbReference type="GO" id="GO:0016746">
    <property type="term" value="F:acyltransferase activity"/>
    <property type="evidence" value="ECO:0007669"/>
    <property type="project" value="UniProtKB-KW"/>
</dbReference>
<dbReference type="Gene3D" id="3.40.630.30">
    <property type="match status" value="1"/>
</dbReference>
<dbReference type="InterPro" id="IPR016181">
    <property type="entry name" value="Acyl_CoA_acyltransferase"/>
</dbReference>
<dbReference type="RefSeq" id="WP_377484531.1">
    <property type="nucleotide sequence ID" value="NZ_JBHLTN010000034.1"/>
</dbReference>
<evidence type="ECO:0000256" key="1">
    <source>
        <dbReference type="SAM" id="MobiDB-lite"/>
    </source>
</evidence>
<keyword evidence="3" id="KW-0808">Transferase</keyword>
<keyword evidence="4" id="KW-1185">Reference proteome</keyword>
<sequence length="240" mass="26685">METTDLSRPADPALAASPTVHPAKPASPYAQASTIVPIREIGVRYRARITRHLLELDEHDRYLRFGYPATDEQIRKYVDGLNFERDQVFGIFNRRLQMIAMAHLAYPGDMAQAGFAEFGVSVAKHTRGRGYGRLLFERAAIHAVNHGVDTLYIHALSENTAMLKIARNAGAVIERAGSESEAYLRLPEATFKTRLDQLLADQVGEVDYWIKSEAAALRGLLATVQEVRDGVREGRHKSGS</sequence>
<protein>
    <submittedName>
        <fullName evidence="3">GNAT family N-acetyltransferase</fullName>
        <ecNumber evidence="3">2.3.-.-</ecNumber>
    </submittedName>
</protein>
<organism evidence="3 4">
    <name type="scientific">Ottowia pentelensis</name>
    <dbReference type="NCBI Taxonomy" id="511108"/>
    <lineage>
        <taxon>Bacteria</taxon>
        <taxon>Pseudomonadati</taxon>
        <taxon>Pseudomonadota</taxon>
        <taxon>Betaproteobacteria</taxon>
        <taxon>Burkholderiales</taxon>
        <taxon>Comamonadaceae</taxon>
        <taxon>Ottowia</taxon>
    </lineage>
</organism>
<keyword evidence="3" id="KW-0012">Acyltransferase</keyword>
<reference evidence="3 4" key="1">
    <citation type="submission" date="2024-09" db="EMBL/GenBank/DDBJ databases">
        <authorList>
            <person name="Sun Q."/>
            <person name="Mori K."/>
        </authorList>
    </citation>
    <scope>NUCLEOTIDE SEQUENCE [LARGE SCALE GENOMIC DNA]</scope>
    <source>
        <strain evidence="3 4">NCAIM B.02336</strain>
    </source>
</reference>
<dbReference type="Pfam" id="PF13302">
    <property type="entry name" value="Acetyltransf_3"/>
    <property type="match status" value="1"/>
</dbReference>
<evidence type="ECO:0000313" key="4">
    <source>
        <dbReference type="Proteomes" id="UP001589834"/>
    </source>
</evidence>